<name>A0A7R9PYB7_9ACAR</name>
<evidence type="ECO:0000256" key="3">
    <source>
        <dbReference type="SAM" id="SignalP"/>
    </source>
</evidence>
<protein>
    <recommendedName>
        <fullName evidence="6">Transmembrane protein</fullName>
    </recommendedName>
</protein>
<evidence type="ECO:0000256" key="1">
    <source>
        <dbReference type="SAM" id="MobiDB-lite"/>
    </source>
</evidence>
<keyword evidence="2" id="KW-0472">Membrane</keyword>
<dbReference type="EMBL" id="OC857150">
    <property type="protein sequence ID" value="CAD7624798.1"/>
    <property type="molecule type" value="Genomic_DNA"/>
</dbReference>
<proteinExistence type="predicted"/>
<keyword evidence="3" id="KW-0732">Signal</keyword>
<keyword evidence="2" id="KW-1133">Transmembrane helix</keyword>
<dbReference type="Proteomes" id="UP000759131">
    <property type="component" value="Unassembled WGS sequence"/>
</dbReference>
<evidence type="ECO:0000256" key="2">
    <source>
        <dbReference type="SAM" id="Phobius"/>
    </source>
</evidence>
<feature type="signal peptide" evidence="3">
    <location>
        <begin position="1"/>
        <end position="20"/>
    </location>
</feature>
<organism evidence="4">
    <name type="scientific">Medioppia subpectinata</name>
    <dbReference type="NCBI Taxonomy" id="1979941"/>
    <lineage>
        <taxon>Eukaryota</taxon>
        <taxon>Metazoa</taxon>
        <taxon>Ecdysozoa</taxon>
        <taxon>Arthropoda</taxon>
        <taxon>Chelicerata</taxon>
        <taxon>Arachnida</taxon>
        <taxon>Acari</taxon>
        <taxon>Acariformes</taxon>
        <taxon>Sarcoptiformes</taxon>
        <taxon>Oribatida</taxon>
        <taxon>Brachypylina</taxon>
        <taxon>Oppioidea</taxon>
        <taxon>Oppiidae</taxon>
        <taxon>Medioppia</taxon>
    </lineage>
</organism>
<feature type="chain" id="PRO_5036211663" description="Transmembrane protein" evidence="3">
    <location>
        <begin position="21"/>
        <end position="218"/>
    </location>
</feature>
<evidence type="ECO:0008006" key="6">
    <source>
        <dbReference type="Google" id="ProtNLM"/>
    </source>
</evidence>
<keyword evidence="2" id="KW-0812">Transmembrane</keyword>
<feature type="compositionally biased region" description="Polar residues" evidence="1">
    <location>
        <begin position="183"/>
        <end position="207"/>
    </location>
</feature>
<evidence type="ECO:0000313" key="4">
    <source>
        <dbReference type="EMBL" id="CAD7624798.1"/>
    </source>
</evidence>
<gene>
    <name evidence="4" type="ORF">OSB1V03_LOCUS5238</name>
</gene>
<evidence type="ECO:0000313" key="5">
    <source>
        <dbReference type="Proteomes" id="UP000759131"/>
    </source>
</evidence>
<dbReference type="EMBL" id="CAJPIZ010002575">
    <property type="protein sequence ID" value="CAG2105228.1"/>
    <property type="molecule type" value="Genomic_DNA"/>
</dbReference>
<feature type="transmembrane region" description="Helical" evidence="2">
    <location>
        <begin position="44"/>
        <end position="67"/>
    </location>
</feature>
<accession>A0A7R9PYB7</accession>
<keyword evidence="5" id="KW-1185">Reference proteome</keyword>
<reference evidence="4" key="1">
    <citation type="submission" date="2020-11" db="EMBL/GenBank/DDBJ databases">
        <authorList>
            <person name="Tran Van P."/>
        </authorList>
    </citation>
    <scope>NUCLEOTIDE SEQUENCE</scope>
</reference>
<dbReference type="AlphaFoldDB" id="A0A7R9PYB7"/>
<sequence>MPSAVHLAIACILFTHSLLATNLNESAEKTGSEVSKNYDISVSIRVPIIIVVLLLVFAFIFCLLCTLRDTPTAFPMRSQPVIIANSNRSETETTQHLPAVVQHVVPQLTVANRRQCVHPLPQTPAQTSDTSPKEPSVQSTNSTDISEEKTQRVVISPMRTRNQRQKASPMARHDPNIAGLAATGNSGQGMRSPSPSLSPPENGQNDQKPLEFGAKELG</sequence>
<feature type="region of interest" description="Disordered" evidence="1">
    <location>
        <begin position="119"/>
        <end position="218"/>
    </location>
</feature>
<feature type="non-terminal residue" evidence="4">
    <location>
        <position position="1"/>
    </location>
</feature>